<gene>
    <name evidence="2" type="ORF">AsAng_0015710</name>
</gene>
<protein>
    <submittedName>
        <fullName evidence="2">Uncharacterized protein</fullName>
    </submittedName>
</protein>
<evidence type="ECO:0000313" key="3">
    <source>
        <dbReference type="Proteomes" id="UP001060919"/>
    </source>
</evidence>
<evidence type="ECO:0000313" key="2">
    <source>
        <dbReference type="EMBL" id="BDS10861.1"/>
    </source>
</evidence>
<feature type="transmembrane region" description="Helical" evidence="1">
    <location>
        <begin position="12"/>
        <end position="37"/>
    </location>
</feature>
<dbReference type="RefSeq" id="WP_264792120.1">
    <property type="nucleotide sequence ID" value="NZ_AP026867.1"/>
</dbReference>
<name>A0A915YD63_9BACT</name>
<organism evidence="2 3">
    <name type="scientific">Aureispira anguillae</name>
    <dbReference type="NCBI Taxonomy" id="2864201"/>
    <lineage>
        <taxon>Bacteria</taxon>
        <taxon>Pseudomonadati</taxon>
        <taxon>Bacteroidota</taxon>
        <taxon>Saprospiria</taxon>
        <taxon>Saprospirales</taxon>
        <taxon>Saprospiraceae</taxon>
        <taxon>Aureispira</taxon>
    </lineage>
</organism>
<keyword evidence="3" id="KW-1185">Reference proteome</keyword>
<dbReference type="Proteomes" id="UP001060919">
    <property type="component" value="Chromosome"/>
</dbReference>
<proteinExistence type="predicted"/>
<accession>A0A915YD63</accession>
<keyword evidence="1" id="KW-0472">Membrane</keyword>
<dbReference type="KEGG" id="aup:AsAng_0015710"/>
<evidence type="ECO:0000256" key="1">
    <source>
        <dbReference type="SAM" id="Phobius"/>
    </source>
</evidence>
<sequence length="50" mass="5676">MNDLKGGFALDALIFLMVFGPFILLALLIAFVIYMLVSIKKSEEEEKNRL</sequence>
<reference evidence="2" key="1">
    <citation type="submission" date="2022-09" db="EMBL/GenBank/DDBJ databases">
        <title>Aureispira anguillicida sp. nov., isolated from Leptocephalus of Japanese eel Anguilla japonica.</title>
        <authorList>
            <person name="Yuasa K."/>
            <person name="Mekata T."/>
            <person name="Ikunari K."/>
        </authorList>
    </citation>
    <scope>NUCLEOTIDE SEQUENCE</scope>
    <source>
        <strain evidence="2">EL160426</strain>
    </source>
</reference>
<keyword evidence="1" id="KW-0812">Transmembrane</keyword>
<keyword evidence="1" id="KW-1133">Transmembrane helix</keyword>
<dbReference type="AlphaFoldDB" id="A0A915YD63"/>
<dbReference type="EMBL" id="AP026867">
    <property type="protein sequence ID" value="BDS10861.1"/>
    <property type="molecule type" value="Genomic_DNA"/>
</dbReference>